<name>A0AAV7H2Z4_DENCH</name>
<keyword evidence="3" id="KW-1185">Reference proteome</keyword>
<evidence type="ECO:0000313" key="2">
    <source>
        <dbReference type="EMBL" id="KAH0463257.1"/>
    </source>
</evidence>
<comment type="caution">
    <text evidence="2">The sequence shown here is derived from an EMBL/GenBank/DDBJ whole genome shotgun (WGS) entry which is preliminary data.</text>
</comment>
<accession>A0AAV7H2Z4</accession>
<proteinExistence type="predicted"/>
<evidence type="ECO:0000313" key="3">
    <source>
        <dbReference type="Proteomes" id="UP000775213"/>
    </source>
</evidence>
<organism evidence="2 3">
    <name type="scientific">Dendrobium chrysotoxum</name>
    <name type="common">Orchid</name>
    <dbReference type="NCBI Taxonomy" id="161865"/>
    <lineage>
        <taxon>Eukaryota</taxon>
        <taxon>Viridiplantae</taxon>
        <taxon>Streptophyta</taxon>
        <taxon>Embryophyta</taxon>
        <taxon>Tracheophyta</taxon>
        <taxon>Spermatophyta</taxon>
        <taxon>Magnoliopsida</taxon>
        <taxon>Liliopsida</taxon>
        <taxon>Asparagales</taxon>
        <taxon>Orchidaceae</taxon>
        <taxon>Epidendroideae</taxon>
        <taxon>Malaxideae</taxon>
        <taxon>Dendrobiinae</taxon>
        <taxon>Dendrobium</taxon>
    </lineage>
</organism>
<dbReference type="AlphaFoldDB" id="A0AAV7H2Z4"/>
<sequence length="120" mass="11848">MSAAASSASVARVGLAWILDRSSEAWIMGFVLAEGGGIWVVSWEVLEGKGSMDSSAGSGVGSRELSGGSSGTGGDSGSEVRTNVGVSIAESATIGDGLAWESRLCSRAGGGRPIAAISGR</sequence>
<protein>
    <submittedName>
        <fullName evidence="2">Uncharacterized protein</fullName>
    </submittedName>
</protein>
<dbReference type="EMBL" id="JAGFBR010000008">
    <property type="protein sequence ID" value="KAH0463257.1"/>
    <property type="molecule type" value="Genomic_DNA"/>
</dbReference>
<evidence type="ECO:0000256" key="1">
    <source>
        <dbReference type="SAM" id="MobiDB-lite"/>
    </source>
</evidence>
<feature type="region of interest" description="Disordered" evidence="1">
    <location>
        <begin position="50"/>
        <end position="82"/>
    </location>
</feature>
<dbReference type="Proteomes" id="UP000775213">
    <property type="component" value="Unassembled WGS sequence"/>
</dbReference>
<reference evidence="2 3" key="1">
    <citation type="journal article" date="2021" name="Hortic Res">
        <title>Chromosome-scale assembly of the Dendrobium chrysotoxum genome enhances the understanding of orchid evolution.</title>
        <authorList>
            <person name="Zhang Y."/>
            <person name="Zhang G.Q."/>
            <person name="Zhang D."/>
            <person name="Liu X.D."/>
            <person name="Xu X.Y."/>
            <person name="Sun W.H."/>
            <person name="Yu X."/>
            <person name="Zhu X."/>
            <person name="Wang Z.W."/>
            <person name="Zhao X."/>
            <person name="Zhong W.Y."/>
            <person name="Chen H."/>
            <person name="Yin W.L."/>
            <person name="Huang T."/>
            <person name="Niu S.C."/>
            <person name="Liu Z.J."/>
        </authorList>
    </citation>
    <scope>NUCLEOTIDE SEQUENCE [LARGE SCALE GENOMIC DNA]</scope>
    <source>
        <strain evidence="2">Lindl</strain>
    </source>
</reference>
<gene>
    <name evidence="2" type="ORF">IEQ34_007839</name>
</gene>